<evidence type="ECO:0000256" key="9">
    <source>
        <dbReference type="RuleBase" id="RU004165"/>
    </source>
</evidence>
<evidence type="ECO:0000256" key="4">
    <source>
        <dbReference type="ARBA" id="ARBA00022679"/>
    </source>
</evidence>
<protein>
    <recommendedName>
        <fullName evidence="2 8">Thymidine kinase</fullName>
        <ecNumber evidence="2 8">2.7.1.21</ecNumber>
    </recommendedName>
</protein>
<keyword evidence="7 8" id="KW-0067">ATP-binding</keyword>
<keyword evidence="6 8" id="KW-0418">Kinase</keyword>
<comment type="catalytic activity">
    <reaction evidence="8">
        <text>thymidine + ATP = dTMP + ADP + H(+)</text>
        <dbReference type="Rhea" id="RHEA:19129"/>
        <dbReference type="ChEBI" id="CHEBI:15378"/>
        <dbReference type="ChEBI" id="CHEBI:17748"/>
        <dbReference type="ChEBI" id="CHEBI:30616"/>
        <dbReference type="ChEBI" id="CHEBI:63528"/>
        <dbReference type="ChEBI" id="CHEBI:456216"/>
        <dbReference type="EC" id="2.7.1.21"/>
    </reaction>
</comment>
<dbReference type="GO" id="GO:0005524">
    <property type="term" value="F:ATP binding"/>
    <property type="evidence" value="ECO:0007669"/>
    <property type="project" value="UniProtKB-KW"/>
</dbReference>
<keyword evidence="4 8" id="KW-0808">Transferase</keyword>
<dbReference type="Proteomes" id="UP000827751">
    <property type="component" value="Segment"/>
</dbReference>
<dbReference type="SUPFAM" id="SSF52540">
    <property type="entry name" value="P-loop containing nucleoside triphosphate hydrolases"/>
    <property type="match status" value="1"/>
</dbReference>
<comment type="similarity">
    <text evidence="1 9">Belongs to the thymidine kinase family.</text>
</comment>
<dbReference type="EMBL" id="OK499972">
    <property type="protein sequence ID" value="UGO46248.1"/>
    <property type="molecule type" value="Genomic_DNA"/>
</dbReference>
<evidence type="ECO:0000256" key="6">
    <source>
        <dbReference type="ARBA" id="ARBA00022777"/>
    </source>
</evidence>
<evidence type="ECO:0000256" key="3">
    <source>
        <dbReference type="ARBA" id="ARBA00022634"/>
    </source>
</evidence>
<dbReference type="EC" id="2.7.1.21" evidence="2 8"/>
<sequence length="272" mass="30899">MCLTQSWNNKERNNMRRVKDLILGTMNASKSAQLLMQAFNLERQGKKVLVFKPETDTRDGGVVASRALAEKRPAIVVPKVDNGTMMSLKVWRENPDVIMLDELQFFTVEQVEALAQISITYDVDIYAYGLLNSYTGKMFEPTKRAIECGFRISPITMQCDKCMNDATNHLLYMDGILQVDGDGISVEDFANKNQEYLSVCFDCYQGAIDVHEMAMKEMKDAIKETMEQRVQQAELKIIDSAIIHTKCNVVSPHKNNLDKPTNPFDPLNKNKK</sequence>
<keyword evidence="12" id="KW-1185">Reference proteome</keyword>
<keyword evidence="3 8" id="KW-0237">DNA synthesis</keyword>
<dbReference type="InterPro" id="IPR001267">
    <property type="entry name" value="Thymidine_kinase"/>
</dbReference>
<dbReference type="GO" id="GO:0046104">
    <property type="term" value="P:thymidine metabolic process"/>
    <property type="evidence" value="ECO:0007669"/>
    <property type="project" value="TreeGrafter"/>
</dbReference>
<evidence type="ECO:0000256" key="10">
    <source>
        <dbReference type="SAM" id="MobiDB-lite"/>
    </source>
</evidence>
<evidence type="ECO:0000256" key="2">
    <source>
        <dbReference type="ARBA" id="ARBA00012118"/>
    </source>
</evidence>
<dbReference type="Pfam" id="PF00265">
    <property type="entry name" value="TK"/>
    <property type="match status" value="1"/>
</dbReference>
<keyword evidence="5 8" id="KW-0547">Nucleotide-binding</keyword>
<evidence type="ECO:0000256" key="8">
    <source>
        <dbReference type="RuleBase" id="RU000544"/>
    </source>
</evidence>
<gene>
    <name evidence="11" type="ORF">CHEWBECCA_165</name>
</gene>
<name>A0AAE9CB31_9CAUD</name>
<dbReference type="InterPro" id="IPR027417">
    <property type="entry name" value="P-loop_NTPase"/>
</dbReference>
<evidence type="ECO:0000256" key="5">
    <source>
        <dbReference type="ARBA" id="ARBA00022741"/>
    </source>
</evidence>
<evidence type="ECO:0000313" key="12">
    <source>
        <dbReference type="Proteomes" id="UP000827751"/>
    </source>
</evidence>
<evidence type="ECO:0000256" key="1">
    <source>
        <dbReference type="ARBA" id="ARBA00007587"/>
    </source>
</evidence>
<evidence type="ECO:0000256" key="7">
    <source>
        <dbReference type="ARBA" id="ARBA00022840"/>
    </source>
</evidence>
<dbReference type="Gene3D" id="3.40.50.300">
    <property type="entry name" value="P-loop containing nucleotide triphosphate hydrolases"/>
    <property type="match status" value="1"/>
</dbReference>
<accession>A0AAE9CB31</accession>
<reference evidence="11 12" key="1">
    <citation type="submission" date="2021-10" db="EMBL/GenBank/DDBJ databases">
        <authorList>
            <person name="Lavering E.D."/>
            <person name="James R."/>
            <person name="Fairhom J.D."/>
            <person name="Ogilvie B.H."/>
            <person name="Thurgood T.L."/>
            <person name="Robison R.A."/>
            <person name="Grose J.H."/>
        </authorList>
    </citation>
    <scope>NUCLEOTIDE SEQUENCE [LARGE SCALE GENOMIC DNA]</scope>
</reference>
<organism evidence="11 12">
    <name type="scientific">Bacillus phage vB_BanS_Chewbecca</name>
    <dbReference type="NCBI Taxonomy" id="2894786"/>
    <lineage>
        <taxon>Viruses</taxon>
        <taxon>Duplodnaviria</taxon>
        <taxon>Heunggongvirae</taxon>
        <taxon>Uroviricota</taxon>
        <taxon>Caudoviricetes</taxon>
        <taxon>Joanripponvirinae</taxon>
        <taxon>Tsamsavirus</taxon>
        <taxon>Tsamsavirus chewbecca</taxon>
    </lineage>
</organism>
<feature type="region of interest" description="Disordered" evidence="10">
    <location>
        <begin position="253"/>
        <end position="272"/>
    </location>
</feature>
<dbReference type="PANTHER" id="PTHR11441:SF0">
    <property type="entry name" value="THYMIDINE KINASE, CYTOSOLIC"/>
    <property type="match status" value="1"/>
</dbReference>
<evidence type="ECO:0000313" key="11">
    <source>
        <dbReference type="EMBL" id="UGO46248.1"/>
    </source>
</evidence>
<proteinExistence type="inferred from homology"/>
<dbReference type="PANTHER" id="PTHR11441">
    <property type="entry name" value="THYMIDINE KINASE"/>
    <property type="match status" value="1"/>
</dbReference>
<dbReference type="GO" id="GO:0004797">
    <property type="term" value="F:thymidine kinase activity"/>
    <property type="evidence" value="ECO:0007669"/>
    <property type="project" value="UniProtKB-EC"/>
</dbReference>
<dbReference type="GO" id="GO:0071897">
    <property type="term" value="P:DNA biosynthetic process"/>
    <property type="evidence" value="ECO:0007669"/>
    <property type="project" value="UniProtKB-KW"/>
</dbReference>